<dbReference type="Proteomes" id="UP000637788">
    <property type="component" value="Unassembled WGS sequence"/>
</dbReference>
<dbReference type="InterPro" id="IPR017520">
    <property type="entry name" value="CHP03086"/>
</dbReference>
<name>A0A917RC96_9ACTN</name>
<dbReference type="InterPro" id="IPR024344">
    <property type="entry name" value="MDMPI_metal-binding"/>
</dbReference>
<evidence type="ECO:0000259" key="1">
    <source>
        <dbReference type="Pfam" id="PF11716"/>
    </source>
</evidence>
<gene>
    <name evidence="2" type="ORF">GCM10010094_71150</name>
</gene>
<proteinExistence type="predicted"/>
<protein>
    <submittedName>
        <fullName evidence="2">TIGR03086 family protein</fullName>
    </submittedName>
</protein>
<evidence type="ECO:0000313" key="3">
    <source>
        <dbReference type="Proteomes" id="UP000637788"/>
    </source>
</evidence>
<reference evidence="2" key="2">
    <citation type="submission" date="2020-09" db="EMBL/GenBank/DDBJ databases">
        <authorList>
            <person name="Sun Q."/>
            <person name="Ohkuma M."/>
        </authorList>
    </citation>
    <scope>NUCLEOTIDE SEQUENCE</scope>
    <source>
        <strain evidence="2">JCM 3035</strain>
    </source>
</reference>
<evidence type="ECO:0000313" key="2">
    <source>
        <dbReference type="EMBL" id="GGL00256.1"/>
    </source>
</evidence>
<dbReference type="RefSeq" id="WP_189325872.1">
    <property type="nucleotide sequence ID" value="NZ_BMPQ01000026.1"/>
</dbReference>
<reference evidence="2" key="1">
    <citation type="journal article" date="2014" name="Int. J. Syst. Evol. Microbiol.">
        <title>Complete genome sequence of Corynebacterium casei LMG S-19264T (=DSM 44701T), isolated from a smear-ripened cheese.</title>
        <authorList>
            <consortium name="US DOE Joint Genome Institute (JGI-PGF)"/>
            <person name="Walter F."/>
            <person name="Albersmeier A."/>
            <person name="Kalinowski J."/>
            <person name="Ruckert C."/>
        </authorList>
    </citation>
    <scope>NUCLEOTIDE SEQUENCE</scope>
    <source>
        <strain evidence="2">JCM 3035</strain>
    </source>
</reference>
<dbReference type="InterPro" id="IPR034660">
    <property type="entry name" value="DinB/YfiT-like"/>
</dbReference>
<dbReference type="Pfam" id="PF11716">
    <property type="entry name" value="MDMPI_N"/>
    <property type="match status" value="1"/>
</dbReference>
<dbReference type="NCBIfam" id="TIGR03086">
    <property type="entry name" value="TIGR03086 family metal-binding protein"/>
    <property type="match status" value="1"/>
</dbReference>
<dbReference type="SUPFAM" id="SSF109854">
    <property type="entry name" value="DinB/YfiT-like putative metalloenzymes"/>
    <property type="match status" value="1"/>
</dbReference>
<dbReference type="NCBIfam" id="TIGR03083">
    <property type="entry name" value="maleylpyruvate isomerase family mycothiol-dependent enzyme"/>
    <property type="match status" value="1"/>
</dbReference>
<comment type="caution">
    <text evidence="2">The sequence shown here is derived from an EMBL/GenBank/DDBJ whole genome shotgun (WGS) entry which is preliminary data.</text>
</comment>
<dbReference type="EMBL" id="BMPQ01000026">
    <property type="protein sequence ID" value="GGL00256.1"/>
    <property type="molecule type" value="Genomic_DNA"/>
</dbReference>
<keyword evidence="3" id="KW-1185">Reference proteome</keyword>
<feature type="domain" description="Mycothiol-dependent maleylpyruvate isomerase metal-binding" evidence="1">
    <location>
        <begin position="25"/>
        <end position="141"/>
    </location>
</feature>
<dbReference type="GO" id="GO:0046872">
    <property type="term" value="F:metal ion binding"/>
    <property type="evidence" value="ECO:0007669"/>
    <property type="project" value="InterPro"/>
</dbReference>
<accession>A0A917RC96</accession>
<dbReference type="InterPro" id="IPR017517">
    <property type="entry name" value="Maleyloyr_isom"/>
</dbReference>
<dbReference type="Gene3D" id="1.20.120.450">
    <property type="entry name" value="dinb family like domain"/>
    <property type="match status" value="1"/>
</dbReference>
<sequence>MTYEINEISETNAGVPSLGDLLGTAAAQAVPVVRAIPDAALTHPTPCADYDVKALVNHLFHVVVEFRELAARKPADFTSTPDRVGAGDDWRDGFAEAAARLVEAWSQPGVEEGTTGAMGLPARTVGCLVLLDLTAHVWDLARATGQEYRPDPEGAGVLHTLGETVAEMAPTARQMGMFAEPVPVPEGTNAFDRLLAKTGRDPRWARTGR</sequence>
<dbReference type="AlphaFoldDB" id="A0A917RC96"/>
<organism evidence="2 3">
    <name type="scientific">Streptomyces flaveus</name>
    <dbReference type="NCBI Taxonomy" id="66370"/>
    <lineage>
        <taxon>Bacteria</taxon>
        <taxon>Bacillati</taxon>
        <taxon>Actinomycetota</taxon>
        <taxon>Actinomycetes</taxon>
        <taxon>Kitasatosporales</taxon>
        <taxon>Streptomycetaceae</taxon>
        <taxon>Streptomyces</taxon>
        <taxon>Streptomyces aurantiacus group</taxon>
    </lineage>
</organism>